<dbReference type="PANTHER" id="PTHR12560:SF49">
    <property type="entry name" value="CERAMIDE SYNTHASE 1 LOH3"/>
    <property type="match status" value="1"/>
</dbReference>
<protein>
    <recommendedName>
        <fullName evidence="7">TLC domain-containing protein</fullName>
    </recommendedName>
</protein>
<evidence type="ECO:0000259" key="7">
    <source>
        <dbReference type="PROSITE" id="PS50922"/>
    </source>
</evidence>
<keyword evidence="9" id="KW-1185">Reference proteome</keyword>
<sequence length="336" mass="38978">MTTMVMALEQLRNSTTGWIANKGGGDFFCWPNWDEETYPETQDLVLIPLFAILFPTLRFFLDKFVFEPFGRRCIFHGQNGPGNIKKAGVTTLGADSDRAQKKLTKFKESAWKCVYYSAAEIFALAITYNEPWFTDSKMFWLGSGEQRWPNLMTRLKLKVLYGFAGGFYMYSIFALIFWETRRADFGVSMSHHVAALVLIVFSYLARFARVGSVVLAIHDASDVFLEIGKLTKYYGWEIVPSIVFVIFAISWVVLRLIYFPLHVIWSTSYEVLQLLDRSYKQGPVLYYIFNTLLISLFVLHIYWWILIFRMIVKQVEARGRVSDDVRSDDDDSDKED</sequence>
<evidence type="ECO:0000256" key="4">
    <source>
        <dbReference type="ARBA" id="ARBA00023136"/>
    </source>
</evidence>
<accession>A0ABP0UES1</accession>
<evidence type="ECO:0000256" key="1">
    <source>
        <dbReference type="ARBA" id="ARBA00004477"/>
    </source>
</evidence>
<dbReference type="EMBL" id="OZ019895">
    <property type="protein sequence ID" value="CAK9219911.1"/>
    <property type="molecule type" value="Genomic_DNA"/>
</dbReference>
<evidence type="ECO:0000256" key="3">
    <source>
        <dbReference type="ARBA" id="ARBA00022989"/>
    </source>
</evidence>
<dbReference type="InterPro" id="IPR016439">
    <property type="entry name" value="Lag1/Lac1-like"/>
</dbReference>
<dbReference type="PANTHER" id="PTHR12560">
    <property type="entry name" value="LONGEVITY ASSURANCE FACTOR 1 LAG1"/>
    <property type="match status" value="1"/>
</dbReference>
<feature type="domain" description="TLC" evidence="7">
    <location>
        <begin position="104"/>
        <end position="316"/>
    </location>
</feature>
<feature type="transmembrane region" description="Helical" evidence="6">
    <location>
        <begin position="159"/>
        <end position="178"/>
    </location>
</feature>
<evidence type="ECO:0000256" key="6">
    <source>
        <dbReference type="SAM" id="Phobius"/>
    </source>
</evidence>
<comment type="subcellular location">
    <subcellularLocation>
        <location evidence="1">Endoplasmic reticulum membrane</location>
        <topology evidence="1">Multi-pass membrane protein</topology>
    </subcellularLocation>
</comment>
<evidence type="ECO:0000313" key="8">
    <source>
        <dbReference type="EMBL" id="CAK9219911.1"/>
    </source>
</evidence>
<organism evidence="8 9">
    <name type="scientific">Sphagnum troendelagicum</name>
    <dbReference type="NCBI Taxonomy" id="128251"/>
    <lineage>
        <taxon>Eukaryota</taxon>
        <taxon>Viridiplantae</taxon>
        <taxon>Streptophyta</taxon>
        <taxon>Embryophyta</taxon>
        <taxon>Bryophyta</taxon>
        <taxon>Sphagnophytina</taxon>
        <taxon>Sphagnopsida</taxon>
        <taxon>Sphagnales</taxon>
        <taxon>Sphagnaceae</taxon>
        <taxon>Sphagnum</taxon>
    </lineage>
</organism>
<evidence type="ECO:0000313" key="9">
    <source>
        <dbReference type="Proteomes" id="UP001497512"/>
    </source>
</evidence>
<evidence type="ECO:0000256" key="2">
    <source>
        <dbReference type="ARBA" id="ARBA00022692"/>
    </source>
</evidence>
<keyword evidence="2 5" id="KW-0812">Transmembrane</keyword>
<gene>
    <name evidence="8" type="ORF">CSSPTR1EN2_LOCUS14980</name>
</gene>
<dbReference type="SMART" id="SM00724">
    <property type="entry name" value="TLC"/>
    <property type="match status" value="1"/>
</dbReference>
<dbReference type="Proteomes" id="UP001497512">
    <property type="component" value="Chromosome 3"/>
</dbReference>
<dbReference type="InterPro" id="IPR006634">
    <property type="entry name" value="TLC-dom"/>
</dbReference>
<feature type="transmembrane region" description="Helical" evidence="6">
    <location>
        <begin position="193"/>
        <end position="217"/>
    </location>
</feature>
<name>A0ABP0UES1_9BRYO</name>
<dbReference type="Pfam" id="PF03798">
    <property type="entry name" value="TRAM_LAG1_CLN8"/>
    <property type="match status" value="1"/>
</dbReference>
<proteinExistence type="predicted"/>
<dbReference type="PROSITE" id="PS50922">
    <property type="entry name" value="TLC"/>
    <property type="match status" value="1"/>
</dbReference>
<feature type="transmembrane region" description="Helical" evidence="6">
    <location>
        <begin position="285"/>
        <end position="308"/>
    </location>
</feature>
<feature type="transmembrane region" description="Helical" evidence="6">
    <location>
        <begin position="238"/>
        <end position="265"/>
    </location>
</feature>
<keyword evidence="3 6" id="KW-1133">Transmembrane helix</keyword>
<evidence type="ECO:0000256" key="5">
    <source>
        <dbReference type="PROSITE-ProRule" id="PRU00205"/>
    </source>
</evidence>
<keyword evidence="4 5" id="KW-0472">Membrane</keyword>
<feature type="transmembrane region" description="Helical" evidence="6">
    <location>
        <begin position="44"/>
        <end position="61"/>
    </location>
</feature>
<reference evidence="8" key="1">
    <citation type="submission" date="2024-02" db="EMBL/GenBank/DDBJ databases">
        <authorList>
            <consortium name="ELIXIR-Norway"/>
            <consortium name="Elixir Norway"/>
        </authorList>
    </citation>
    <scope>NUCLEOTIDE SEQUENCE</scope>
</reference>